<reference evidence="2 3" key="1">
    <citation type="submission" date="2018-11" db="EMBL/GenBank/DDBJ databases">
        <title>Deinococcus shelandsis sp. nov., isolated from South Shetland Islands soil of Antarctica.</title>
        <authorList>
            <person name="Tian J."/>
        </authorList>
    </citation>
    <scope>NUCLEOTIDE SEQUENCE [LARGE SCALE GENOMIC DNA]</scope>
    <source>
        <strain evidence="2 3">S14-83T</strain>
    </source>
</reference>
<gene>
    <name evidence="2" type="ORF">EHF33_01030</name>
</gene>
<keyword evidence="1" id="KW-0812">Transmembrane</keyword>
<feature type="transmembrane region" description="Helical" evidence="1">
    <location>
        <begin position="58"/>
        <end position="78"/>
    </location>
</feature>
<dbReference type="KEGG" id="dph:EHF33_01030"/>
<feature type="transmembrane region" description="Helical" evidence="1">
    <location>
        <begin position="85"/>
        <end position="107"/>
    </location>
</feature>
<name>A0A3G8Y9D3_9DEIO</name>
<evidence type="ECO:0000313" key="2">
    <source>
        <dbReference type="EMBL" id="AZI41513.1"/>
    </source>
</evidence>
<protein>
    <submittedName>
        <fullName evidence="2">Uncharacterized protein</fullName>
    </submittedName>
</protein>
<keyword evidence="1" id="KW-0472">Membrane</keyword>
<keyword evidence="3" id="KW-1185">Reference proteome</keyword>
<evidence type="ECO:0000313" key="3">
    <source>
        <dbReference type="Proteomes" id="UP000276417"/>
    </source>
</evidence>
<feature type="transmembrane region" description="Helical" evidence="1">
    <location>
        <begin position="6"/>
        <end position="24"/>
    </location>
</feature>
<feature type="transmembrane region" description="Helical" evidence="1">
    <location>
        <begin position="31"/>
        <end position="52"/>
    </location>
</feature>
<proteinExistence type="predicted"/>
<organism evidence="2 3">
    <name type="scientific">Deinococcus psychrotolerans</name>
    <dbReference type="NCBI Taxonomy" id="2489213"/>
    <lineage>
        <taxon>Bacteria</taxon>
        <taxon>Thermotogati</taxon>
        <taxon>Deinococcota</taxon>
        <taxon>Deinococci</taxon>
        <taxon>Deinococcales</taxon>
        <taxon>Deinococcaceae</taxon>
        <taxon>Deinococcus</taxon>
    </lineage>
</organism>
<keyword evidence="1" id="KW-1133">Transmembrane helix</keyword>
<evidence type="ECO:0000256" key="1">
    <source>
        <dbReference type="SAM" id="Phobius"/>
    </source>
</evidence>
<dbReference type="Proteomes" id="UP000276417">
    <property type="component" value="Chromosome 1"/>
</dbReference>
<sequence>MENNPVFFRQIILFMIAFKGLLAPTGIGKGMWSLIATVLLVSVAGMAFWQVWRSLPGQPYILIWYMATMTAWFFQVLARDTEHHLLIGAWDMIFPISTLFTTLYLWWKIRTGLQNSLQTKR</sequence>
<dbReference type="AlphaFoldDB" id="A0A3G8Y9D3"/>
<dbReference type="EMBL" id="CP034183">
    <property type="protein sequence ID" value="AZI41513.1"/>
    <property type="molecule type" value="Genomic_DNA"/>
</dbReference>
<accession>A0A3G8Y9D3</accession>